<dbReference type="GO" id="GO:0045202">
    <property type="term" value="C:synapse"/>
    <property type="evidence" value="ECO:0007669"/>
    <property type="project" value="GOC"/>
</dbReference>
<evidence type="ECO:0000256" key="5">
    <source>
        <dbReference type="ARBA" id="ARBA00022771"/>
    </source>
</evidence>
<dbReference type="Gene3D" id="3.30.60.90">
    <property type="match status" value="1"/>
</dbReference>
<dbReference type="PANTHER" id="PTHR12268:SF14">
    <property type="entry name" value="DYSTROPHIN-1"/>
    <property type="match status" value="1"/>
</dbReference>
<dbReference type="SUPFAM" id="SSF57850">
    <property type="entry name" value="RING/U-box"/>
    <property type="match status" value="1"/>
</dbReference>
<dbReference type="Pfam" id="PF00569">
    <property type="entry name" value="ZZ"/>
    <property type="match status" value="1"/>
</dbReference>
<dbReference type="SMART" id="SM00291">
    <property type="entry name" value="ZnF_ZZ"/>
    <property type="match status" value="1"/>
</dbReference>
<dbReference type="GO" id="GO:0099536">
    <property type="term" value="P:synaptic signaling"/>
    <property type="evidence" value="ECO:0007669"/>
    <property type="project" value="TreeGrafter"/>
</dbReference>
<keyword evidence="6" id="KW-0862">Zinc</keyword>
<protein>
    <submittedName>
        <fullName evidence="11">Dystrotelin</fullName>
    </submittedName>
</protein>
<evidence type="ECO:0000256" key="6">
    <source>
        <dbReference type="ARBA" id="ARBA00022833"/>
    </source>
</evidence>
<dbReference type="GO" id="GO:0005886">
    <property type="term" value="C:plasma membrane"/>
    <property type="evidence" value="ECO:0007669"/>
    <property type="project" value="TreeGrafter"/>
</dbReference>
<evidence type="ECO:0000313" key="12">
    <source>
        <dbReference type="Proteomes" id="UP000326759"/>
    </source>
</evidence>
<dbReference type="InterPro" id="IPR043145">
    <property type="entry name" value="Znf_ZZ_sf"/>
</dbReference>
<name>A0A5N5TPC4_9CRUS</name>
<dbReference type="InterPro" id="IPR000433">
    <property type="entry name" value="Znf_ZZ"/>
</dbReference>
<accession>A0A5N5TPC4</accession>
<gene>
    <name evidence="11" type="primary">dytn</name>
    <name evidence="11" type="ORF">Anas_10234</name>
</gene>
<dbReference type="InterPro" id="IPR050774">
    <property type="entry name" value="KCMF1/Dystrophin"/>
</dbReference>
<evidence type="ECO:0000256" key="8">
    <source>
        <dbReference type="ARBA" id="ARBA00023212"/>
    </source>
</evidence>
<evidence type="ECO:0000259" key="10">
    <source>
        <dbReference type="PROSITE" id="PS50135"/>
    </source>
</evidence>
<comment type="caution">
    <text evidence="11">The sequence shown here is derived from an EMBL/GenBank/DDBJ whole genome shotgun (WGS) entry which is preliminary data.</text>
</comment>
<keyword evidence="3" id="KW-0963">Cytoplasm</keyword>
<evidence type="ECO:0000256" key="4">
    <source>
        <dbReference type="ARBA" id="ARBA00022723"/>
    </source>
</evidence>
<evidence type="ECO:0000256" key="9">
    <source>
        <dbReference type="PROSITE-ProRule" id="PRU00228"/>
    </source>
</evidence>
<dbReference type="EMBL" id="SEYY01000132">
    <property type="protein sequence ID" value="KAB7507951.1"/>
    <property type="molecule type" value="Genomic_DNA"/>
</dbReference>
<keyword evidence="4" id="KW-0479">Metal-binding</keyword>
<organism evidence="11 12">
    <name type="scientific">Armadillidium nasatum</name>
    <dbReference type="NCBI Taxonomy" id="96803"/>
    <lineage>
        <taxon>Eukaryota</taxon>
        <taxon>Metazoa</taxon>
        <taxon>Ecdysozoa</taxon>
        <taxon>Arthropoda</taxon>
        <taxon>Crustacea</taxon>
        <taxon>Multicrustacea</taxon>
        <taxon>Malacostraca</taxon>
        <taxon>Eumalacostraca</taxon>
        <taxon>Peracarida</taxon>
        <taxon>Isopoda</taxon>
        <taxon>Oniscidea</taxon>
        <taxon>Crinocheta</taxon>
        <taxon>Armadillidiidae</taxon>
        <taxon>Armadillidium</taxon>
    </lineage>
</organism>
<proteinExistence type="predicted"/>
<comment type="subcellular location">
    <subcellularLocation>
        <location evidence="2">Cell membrane</location>
        <topology evidence="2">Peripheral membrane protein</topology>
        <orientation evidence="2">Cytoplasmic side</orientation>
    </subcellularLocation>
    <subcellularLocation>
        <location evidence="1">Cytoplasm</location>
        <location evidence="1">Cytoskeleton</location>
    </subcellularLocation>
</comment>
<keyword evidence="8" id="KW-0206">Cytoskeleton</keyword>
<dbReference type="Proteomes" id="UP000326759">
    <property type="component" value="Unassembled WGS sequence"/>
</dbReference>
<dbReference type="PANTHER" id="PTHR12268">
    <property type="entry name" value="E3 UBIQUITIN-PROTEIN LIGASE KCMF1"/>
    <property type="match status" value="1"/>
</dbReference>
<dbReference type="PROSITE" id="PS50135">
    <property type="entry name" value="ZF_ZZ_2"/>
    <property type="match status" value="1"/>
</dbReference>
<reference evidence="11 12" key="1">
    <citation type="journal article" date="2019" name="PLoS Biol.">
        <title>Sex chromosomes control vertical transmission of feminizing Wolbachia symbionts in an isopod.</title>
        <authorList>
            <person name="Becking T."/>
            <person name="Chebbi M.A."/>
            <person name="Giraud I."/>
            <person name="Moumen B."/>
            <person name="Laverre T."/>
            <person name="Caubet Y."/>
            <person name="Peccoud J."/>
            <person name="Gilbert C."/>
            <person name="Cordaux R."/>
        </authorList>
    </citation>
    <scope>NUCLEOTIDE SEQUENCE [LARGE SCALE GENOMIC DNA]</scope>
    <source>
        <strain evidence="11">ANa2</strain>
        <tissue evidence="11">Whole body excluding digestive tract and cuticle</tissue>
    </source>
</reference>
<dbReference type="OrthoDB" id="10014385at2759"/>
<evidence type="ECO:0000256" key="1">
    <source>
        <dbReference type="ARBA" id="ARBA00004245"/>
    </source>
</evidence>
<dbReference type="GO" id="GO:0008270">
    <property type="term" value="F:zinc ion binding"/>
    <property type="evidence" value="ECO:0007669"/>
    <property type="project" value="UniProtKB-KW"/>
</dbReference>
<feature type="domain" description="ZZ-type" evidence="10">
    <location>
        <begin position="6"/>
        <end position="62"/>
    </location>
</feature>
<keyword evidence="12" id="KW-1185">Reference proteome</keyword>
<dbReference type="AlphaFoldDB" id="A0A5N5TPC4"/>
<evidence type="ECO:0000256" key="3">
    <source>
        <dbReference type="ARBA" id="ARBA00022490"/>
    </source>
</evidence>
<evidence type="ECO:0000313" key="11">
    <source>
        <dbReference type="EMBL" id="KAB7507951.1"/>
    </source>
</evidence>
<keyword evidence="5 9" id="KW-0863">Zinc-finger</keyword>
<dbReference type="PROSITE" id="PS01357">
    <property type="entry name" value="ZF_ZZ_1"/>
    <property type="match status" value="1"/>
</dbReference>
<sequence length="328" mass="37085">MAELVCHDVKCSTCKEKPIIGMRYQCLRCLGYNLCQDCFLHGRNSKNHKLSHPLLEYCQESTGGEWGKSLLKIMQHHLKFKHSLAKPRYLTISSSEKTSSLLQDSKDDSFSSEVLELNENAVPCKTNVSDVSNPNQTSIDITAFLTTENLNNESNRISKLLTTPNCFKPRDELHSVIKHLEDGEKLLSRKLSNCKDSDKPLPTDLIEQHREELQTQINRLKNIFYEAIVVIMSHVIKTLLYIIRISTGKSLFASIKTALSLTLSHQRLKVPKFSSGKGPFLPRFESTPVVSDRGLHPVLSPIETFSNSSEIPFGRENSHVSFTSNKEI</sequence>
<dbReference type="GO" id="GO:0010646">
    <property type="term" value="P:regulation of cell communication"/>
    <property type="evidence" value="ECO:0007669"/>
    <property type="project" value="UniProtKB-ARBA"/>
</dbReference>
<evidence type="ECO:0000256" key="2">
    <source>
        <dbReference type="ARBA" id="ARBA00004413"/>
    </source>
</evidence>
<keyword evidence="7" id="KW-0106">Calcium</keyword>
<evidence type="ECO:0000256" key="7">
    <source>
        <dbReference type="ARBA" id="ARBA00022837"/>
    </source>
</evidence>
<dbReference type="GO" id="GO:0023051">
    <property type="term" value="P:regulation of signaling"/>
    <property type="evidence" value="ECO:0007669"/>
    <property type="project" value="UniProtKB-ARBA"/>
</dbReference>